<sequence>MNALNTKVVVGLGAAGVFGAVGGGAWYVSRPKNVRSKLISEGLTLVGSSHRAWRSVFLTHSGDNEFMSFSGVGSGNSDKEAASKVMSACEKVMKVSVDSKDYTSSLNKARRYCTTPNFKTIETKVLFSDREIASEERDWKNLFTAHKEDGAFIEKVKKANLDATITKDSSSDDAKEKVKKFCNDLKVQPPNSAGIADYEKYCLQTPLIQRFSTKILAVDL</sequence>
<dbReference type="Proteomes" id="UP000009135">
    <property type="component" value="Chromosome"/>
</dbReference>
<dbReference type="STRING" id="1111676.MHC_06009"/>
<name>I6RDK9_MYCHN</name>
<evidence type="ECO:0000256" key="1">
    <source>
        <dbReference type="SAM" id="Phobius"/>
    </source>
</evidence>
<dbReference type="AlphaFoldDB" id="I6RDK9"/>
<evidence type="ECO:0000313" key="2">
    <source>
        <dbReference type="EMBL" id="AFM45088.1"/>
    </source>
</evidence>
<gene>
    <name evidence="2" type="ordered locus">MHC_06009</name>
</gene>
<keyword evidence="1" id="KW-0812">Transmembrane</keyword>
<accession>I6RDK9</accession>
<organism evidence="2 3">
    <name type="scientific">Mycoplasma haemocanis (strain Illinois)</name>
    <dbReference type="NCBI Taxonomy" id="1111676"/>
    <lineage>
        <taxon>Bacteria</taxon>
        <taxon>Bacillati</taxon>
        <taxon>Mycoplasmatota</taxon>
        <taxon>Mollicutes</taxon>
        <taxon>Mycoplasmataceae</taxon>
        <taxon>Mycoplasma</taxon>
    </lineage>
</organism>
<keyword evidence="1" id="KW-0472">Membrane</keyword>
<dbReference type="KEGG" id="mhe:MHC_06009"/>
<protein>
    <submittedName>
        <fullName evidence="2">Uncharacterized protein</fullName>
    </submittedName>
</protein>
<reference evidence="2 3" key="1">
    <citation type="journal article" date="2012" name="J. Bacteriol.">
        <title>Complete genome sequence of Mycoplasma haemocanis strain Illinois.</title>
        <authorList>
            <person name="do Nascimento N.C."/>
            <person name="Guimaraes A.M."/>
            <person name="Santos A.P."/>
            <person name="Sanmiguel P.J."/>
            <person name="Messick J.B."/>
        </authorList>
    </citation>
    <scope>NUCLEOTIDE SEQUENCE [LARGE SCALE GENOMIC DNA]</scope>
    <source>
        <strain evidence="2 3">Illinois</strain>
    </source>
</reference>
<evidence type="ECO:0000313" key="3">
    <source>
        <dbReference type="Proteomes" id="UP000009135"/>
    </source>
</evidence>
<dbReference type="HOGENOM" id="CLU_083871_0_0_14"/>
<dbReference type="EMBL" id="CP003199">
    <property type="protein sequence ID" value="AFM45088.1"/>
    <property type="molecule type" value="Genomic_DNA"/>
</dbReference>
<proteinExistence type="predicted"/>
<feature type="transmembrane region" description="Helical" evidence="1">
    <location>
        <begin position="6"/>
        <end position="28"/>
    </location>
</feature>
<keyword evidence="3" id="KW-1185">Reference proteome</keyword>
<keyword evidence="1" id="KW-1133">Transmembrane helix</keyword>